<evidence type="ECO:0000313" key="6">
    <source>
        <dbReference type="Proteomes" id="UP001165079"/>
    </source>
</evidence>
<evidence type="ECO:0000256" key="1">
    <source>
        <dbReference type="SAM" id="MobiDB-lite"/>
    </source>
</evidence>
<evidence type="ECO:0000313" key="5">
    <source>
        <dbReference type="EMBL" id="GLZ81650.1"/>
    </source>
</evidence>
<feature type="compositionally biased region" description="Low complexity" evidence="1">
    <location>
        <begin position="381"/>
        <end position="396"/>
    </location>
</feature>
<keyword evidence="2" id="KW-0812">Transmembrane</keyword>
<reference evidence="5" key="1">
    <citation type="submission" date="2023-03" db="EMBL/GenBank/DDBJ databases">
        <title>Actinorhabdospora filicis NBRC 111898.</title>
        <authorList>
            <person name="Ichikawa N."/>
            <person name="Sato H."/>
            <person name="Tonouchi N."/>
        </authorList>
    </citation>
    <scope>NUCLEOTIDE SEQUENCE</scope>
    <source>
        <strain evidence="5">NBRC 111898</strain>
    </source>
</reference>
<evidence type="ECO:0000256" key="3">
    <source>
        <dbReference type="SAM" id="SignalP"/>
    </source>
</evidence>
<dbReference type="InterPro" id="IPR007331">
    <property type="entry name" value="Htaa"/>
</dbReference>
<proteinExistence type="predicted"/>
<dbReference type="RefSeq" id="WP_285667186.1">
    <property type="nucleotide sequence ID" value="NZ_BSTX01000006.1"/>
</dbReference>
<keyword evidence="2" id="KW-1133">Transmembrane helix</keyword>
<feature type="chain" id="PRO_5040962351" description="Htaa domain-containing protein" evidence="3">
    <location>
        <begin position="29"/>
        <end position="437"/>
    </location>
</feature>
<feature type="transmembrane region" description="Helical" evidence="2">
    <location>
        <begin position="402"/>
        <end position="422"/>
    </location>
</feature>
<gene>
    <name evidence="5" type="ORF">Afil01_64570</name>
</gene>
<dbReference type="AlphaFoldDB" id="A0A9W6WE90"/>
<feature type="domain" description="Htaa" evidence="4">
    <location>
        <begin position="36"/>
        <end position="195"/>
    </location>
</feature>
<organism evidence="5 6">
    <name type="scientific">Actinorhabdospora filicis</name>
    <dbReference type="NCBI Taxonomy" id="1785913"/>
    <lineage>
        <taxon>Bacteria</taxon>
        <taxon>Bacillati</taxon>
        <taxon>Actinomycetota</taxon>
        <taxon>Actinomycetes</taxon>
        <taxon>Micromonosporales</taxon>
        <taxon>Micromonosporaceae</taxon>
        <taxon>Actinorhabdospora</taxon>
    </lineage>
</organism>
<name>A0A9W6WE90_9ACTN</name>
<comment type="caution">
    <text evidence="5">The sequence shown here is derived from an EMBL/GenBank/DDBJ whole genome shotgun (WGS) entry which is preliminary data.</text>
</comment>
<dbReference type="Pfam" id="PF04213">
    <property type="entry name" value="HtaA"/>
    <property type="match status" value="2"/>
</dbReference>
<keyword evidence="6" id="KW-1185">Reference proteome</keyword>
<feature type="signal peptide" evidence="3">
    <location>
        <begin position="1"/>
        <end position="28"/>
    </location>
</feature>
<evidence type="ECO:0000256" key="2">
    <source>
        <dbReference type="SAM" id="Phobius"/>
    </source>
</evidence>
<accession>A0A9W6WE90</accession>
<keyword evidence="3" id="KW-0732">Signal</keyword>
<dbReference type="EMBL" id="BSTX01000006">
    <property type="protein sequence ID" value="GLZ81650.1"/>
    <property type="molecule type" value="Genomic_DNA"/>
</dbReference>
<feature type="region of interest" description="Disordered" evidence="1">
    <location>
        <begin position="373"/>
        <end position="396"/>
    </location>
</feature>
<sequence length="437" mass="43681">MTPRSLRAALAALLLSAALVTVPGTAHAATSTVSGGRLDWGVKSSFQNYVTGPIAKGSYSTTGGAATTGGSRFRFHSATGTYDPGGGALKAGYSGGVRFLGHAKKGGGHELDLTIANPRVEISGGSGVLYADITTPSGTSRGVAFADLGVGGLDLSGGTTGMRLDDIPVTLTGDGARSFAGYYEAGTQLDPLSLSADFKAKPAASPSTSADGKSFTGAAVDWGVRRTFREYVTGDIARGSWTLSGGAQDGGALFRFGDGRGTRTPGGLTASFAGEIRFTGTGLDLRLGGFSVTLAGKKGTLSAKVNGSTSDTPLATFEAALEEDGGLVRLDEVPTVLTAEGATALGGLYAEGTAMDPLWLAVPVESGAALPPLPDLGSDVTPSSAPPSLAATPAAATPSSPLPWIAGAAALLAAAVATVLFLRRKNPVPTQEESPTA</sequence>
<evidence type="ECO:0000259" key="4">
    <source>
        <dbReference type="Pfam" id="PF04213"/>
    </source>
</evidence>
<feature type="domain" description="Htaa" evidence="4">
    <location>
        <begin position="218"/>
        <end position="358"/>
    </location>
</feature>
<dbReference type="Proteomes" id="UP001165079">
    <property type="component" value="Unassembled WGS sequence"/>
</dbReference>
<protein>
    <recommendedName>
        <fullName evidence="4">Htaa domain-containing protein</fullName>
    </recommendedName>
</protein>
<keyword evidence="2" id="KW-0472">Membrane</keyword>